<evidence type="ECO:0000256" key="1">
    <source>
        <dbReference type="ARBA" id="ARBA00022723"/>
    </source>
</evidence>
<comment type="caution">
    <text evidence="5">The sequence shown here is derived from an EMBL/GenBank/DDBJ whole genome shotgun (WGS) entry which is preliminary data.</text>
</comment>
<evidence type="ECO:0000313" key="5">
    <source>
        <dbReference type="EMBL" id="GGW34010.1"/>
    </source>
</evidence>
<keyword evidence="3" id="KW-0170">Cobalt</keyword>
<reference evidence="5" key="2">
    <citation type="submission" date="2020-09" db="EMBL/GenBank/DDBJ databases">
        <authorList>
            <person name="Sun Q."/>
            <person name="Kim S."/>
        </authorList>
    </citation>
    <scope>NUCLEOTIDE SEQUENCE</scope>
    <source>
        <strain evidence="5">KCTC 12113</strain>
    </source>
</reference>
<keyword evidence="1" id="KW-0479">Metal-binding</keyword>
<dbReference type="SUPFAM" id="SSF55031">
    <property type="entry name" value="Bacterial exopeptidase dimerisation domain"/>
    <property type="match status" value="1"/>
</dbReference>
<reference evidence="5" key="1">
    <citation type="journal article" date="2014" name="Int. J. Syst. Evol. Microbiol.">
        <title>Complete genome sequence of Corynebacterium casei LMG S-19264T (=DSM 44701T), isolated from a smear-ripened cheese.</title>
        <authorList>
            <consortium name="US DOE Joint Genome Institute (JGI-PGF)"/>
            <person name="Walter F."/>
            <person name="Albersmeier A."/>
            <person name="Kalinowski J."/>
            <person name="Ruckert C."/>
        </authorList>
    </citation>
    <scope>NUCLEOTIDE SEQUENCE</scope>
    <source>
        <strain evidence="5">KCTC 12113</strain>
    </source>
</reference>
<dbReference type="Proteomes" id="UP000634668">
    <property type="component" value="Unassembled WGS sequence"/>
</dbReference>
<dbReference type="GO" id="GO:0008777">
    <property type="term" value="F:acetylornithine deacetylase activity"/>
    <property type="evidence" value="ECO:0007669"/>
    <property type="project" value="TreeGrafter"/>
</dbReference>
<dbReference type="InterPro" id="IPR002933">
    <property type="entry name" value="Peptidase_M20"/>
</dbReference>
<evidence type="ECO:0000256" key="3">
    <source>
        <dbReference type="ARBA" id="ARBA00023285"/>
    </source>
</evidence>
<sequence length="357" mass="39538">MDQKKRTEKAIELLHQLISIQSFSSEEDKTADSIEKWLSDFNIPFKREKNNVYAFNKHYDTNKPNLLLNSHHDTVKPNSSYTKDPYLPHVEDGKLFGLGSNDAGGCLVSLLATFTHFYDKKNLNHNIIIVASAEEESSGPNGLNSMLPLLPKIDVAIVGEPTLMQLAIAEKGLVVFDGRVSGTPSHAAHPNNDNAIYNTIEVLQWFKNYSFPKVSEVLGEVKLTVTQIKAGNQHNVVPGHVDLVIDVRVNDCYSNQEIADVLAKEAPCEMIPRSLRLNSSSIAKEHPLVQSGLALGRETYGSPTLSDQACLYCQSLKLGPGDSTRSHSADEFIYLSEIEEGVDLYIKILEGFLSNKQ</sequence>
<keyword evidence="6" id="KW-1185">Reference proteome</keyword>
<gene>
    <name evidence="5" type="ORF">GCM10007383_18690</name>
</gene>
<dbReference type="PANTHER" id="PTHR43808">
    <property type="entry name" value="ACETYLORNITHINE DEACETYLASE"/>
    <property type="match status" value="1"/>
</dbReference>
<dbReference type="EMBL" id="BMWP01000011">
    <property type="protein sequence ID" value="GGW34010.1"/>
    <property type="molecule type" value="Genomic_DNA"/>
</dbReference>
<dbReference type="Gene3D" id="3.40.630.10">
    <property type="entry name" value="Zn peptidases"/>
    <property type="match status" value="1"/>
</dbReference>
<name>A0A918IWG8_9FLAO</name>
<dbReference type="SUPFAM" id="SSF53187">
    <property type="entry name" value="Zn-dependent exopeptidases"/>
    <property type="match status" value="1"/>
</dbReference>
<dbReference type="CDD" id="cd05651">
    <property type="entry name" value="M20_ArgE_DapE-like"/>
    <property type="match status" value="1"/>
</dbReference>
<dbReference type="GO" id="GO:0006526">
    <property type="term" value="P:L-arginine biosynthetic process"/>
    <property type="evidence" value="ECO:0007669"/>
    <property type="project" value="TreeGrafter"/>
</dbReference>
<evidence type="ECO:0000259" key="4">
    <source>
        <dbReference type="Pfam" id="PF07687"/>
    </source>
</evidence>
<protein>
    <submittedName>
        <fullName evidence="5">Acetylornithine deacetylase</fullName>
    </submittedName>
</protein>
<evidence type="ECO:0000256" key="2">
    <source>
        <dbReference type="ARBA" id="ARBA00022801"/>
    </source>
</evidence>
<accession>A0A918IWG8</accession>
<dbReference type="InterPro" id="IPR050072">
    <property type="entry name" value="Peptidase_M20A"/>
</dbReference>
<organism evidence="5 6">
    <name type="scientific">Arenibacter certesii</name>
    <dbReference type="NCBI Taxonomy" id="228955"/>
    <lineage>
        <taxon>Bacteria</taxon>
        <taxon>Pseudomonadati</taxon>
        <taxon>Bacteroidota</taxon>
        <taxon>Flavobacteriia</taxon>
        <taxon>Flavobacteriales</taxon>
        <taxon>Flavobacteriaceae</taxon>
        <taxon>Arenibacter</taxon>
    </lineage>
</organism>
<proteinExistence type="predicted"/>
<evidence type="ECO:0000313" key="6">
    <source>
        <dbReference type="Proteomes" id="UP000634668"/>
    </source>
</evidence>
<dbReference type="Gene3D" id="3.30.70.360">
    <property type="match status" value="1"/>
</dbReference>
<dbReference type="PANTHER" id="PTHR43808:SF31">
    <property type="entry name" value="N-ACETYL-L-CITRULLINE DEACETYLASE"/>
    <property type="match status" value="1"/>
</dbReference>
<dbReference type="InterPro" id="IPR011650">
    <property type="entry name" value="Peptidase_M20_dimer"/>
</dbReference>
<dbReference type="AlphaFoldDB" id="A0A918IWG8"/>
<dbReference type="RefSeq" id="WP_034234983.1">
    <property type="nucleotide sequence ID" value="NZ_BMWP01000011.1"/>
</dbReference>
<dbReference type="InterPro" id="IPR036264">
    <property type="entry name" value="Bact_exopeptidase_dim_dom"/>
</dbReference>
<feature type="domain" description="Peptidase M20 dimerisation" evidence="4">
    <location>
        <begin position="168"/>
        <end position="264"/>
    </location>
</feature>
<keyword evidence="2" id="KW-0378">Hydrolase</keyword>
<dbReference type="Pfam" id="PF07687">
    <property type="entry name" value="M20_dimer"/>
    <property type="match status" value="1"/>
</dbReference>
<dbReference type="GO" id="GO:0046872">
    <property type="term" value="F:metal ion binding"/>
    <property type="evidence" value="ECO:0007669"/>
    <property type="project" value="UniProtKB-KW"/>
</dbReference>
<dbReference type="Pfam" id="PF01546">
    <property type="entry name" value="Peptidase_M20"/>
    <property type="match status" value="1"/>
</dbReference>